<evidence type="ECO:0000313" key="2">
    <source>
        <dbReference type="Proteomes" id="UP000660680"/>
    </source>
</evidence>
<sequence>MGEMLGADPDQLDRLGVALAGLADQVDGIRCEVNSLLGRTVWLGRDGDTFRADWQGRWSHLLVAVAAAGREGAGALRNNAVQQRVASGGDGGGSGWSGSSWSAGGLERSASPFESAGKAFVDGVFWGIGAVDLLIDAKAFKGVDPKTLAVLGKRLSIVGIVEDAVSLGYGLATDPGSNDTANAGVGLVLGTAAIVAGAICPPAGIAIGAVGLLYGIATQLDPTLGRDLVDGFVNGATTVWEGVSAVADGAWDLAEGVGAGANAAAEAAAGAISGGVDFLKGWLGQ</sequence>
<evidence type="ECO:0008006" key="3">
    <source>
        <dbReference type="Google" id="ProtNLM"/>
    </source>
</evidence>
<gene>
    <name evidence="1" type="ORF">GCM10010171_56740</name>
</gene>
<dbReference type="EMBL" id="BMRB01000007">
    <property type="protein sequence ID" value="GGS54270.1"/>
    <property type="molecule type" value="Genomic_DNA"/>
</dbReference>
<name>A0A918LIX5_9PSEU</name>
<dbReference type="Proteomes" id="UP000660680">
    <property type="component" value="Unassembled WGS sequence"/>
</dbReference>
<reference evidence="1" key="1">
    <citation type="journal article" date="2014" name="Int. J. Syst. Evol. Microbiol.">
        <title>Complete genome sequence of Corynebacterium casei LMG S-19264T (=DSM 44701T), isolated from a smear-ripened cheese.</title>
        <authorList>
            <consortium name="US DOE Joint Genome Institute (JGI-PGF)"/>
            <person name="Walter F."/>
            <person name="Albersmeier A."/>
            <person name="Kalinowski J."/>
            <person name="Ruckert C."/>
        </authorList>
    </citation>
    <scope>NUCLEOTIDE SEQUENCE</scope>
    <source>
        <strain evidence="1">JCM 3276</strain>
    </source>
</reference>
<evidence type="ECO:0000313" key="1">
    <source>
        <dbReference type="EMBL" id="GGS54270.1"/>
    </source>
</evidence>
<reference evidence="1" key="2">
    <citation type="submission" date="2020-09" db="EMBL/GenBank/DDBJ databases">
        <authorList>
            <person name="Sun Q."/>
            <person name="Ohkuma M."/>
        </authorList>
    </citation>
    <scope>NUCLEOTIDE SEQUENCE</scope>
    <source>
        <strain evidence="1">JCM 3276</strain>
    </source>
</reference>
<dbReference type="RefSeq" id="WP_189213675.1">
    <property type="nucleotide sequence ID" value="NZ_BMRB01000007.1"/>
</dbReference>
<organism evidence="1 2">
    <name type="scientific">Actinokineospora fastidiosa</name>
    <dbReference type="NCBI Taxonomy" id="1816"/>
    <lineage>
        <taxon>Bacteria</taxon>
        <taxon>Bacillati</taxon>
        <taxon>Actinomycetota</taxon>
        <taxon>Actinomycetes</taxon>
        <taxon>Pseudonocardiales</taxon>
        <taxon>Pseudonocardiaceae</taxon>
        <taxon>Actinokineospora</taxon>
    </lineage>
</organism>
<comment type="caution">
    <text evidence="1">The sequence shown here is derived from an EMBL/GenBank/DDBJ whole genome shotgun (WGS) entry which is preliminary data.</text>
</comment>
<dbReference type="AlphaFoldDB" id="A0A918LIX5"/>
<proteinExistence type="predicted"/>
<protein>
    <recommendedName>
        <fullName evidence="3">WXG100 family type VII secretion target</fullName>
    </recommendedName>
</protein>
<accession>A0A918LIX5</accession>
<keyword evidence="2" id="KW-1185">Reference proteome</keyword>